<protein>
    <submittedName>
        <fullName evidence="3">Beta-lactamase family protein</fullName>
    </submittedName>
</protein>
<keyword evidence="1" id="KW-0732">Signal</keyword>
<comment type="caution">
    <text evidence="3">The sequence shown here is derived from an EMBL/GenBank/DDBJ whole genome shotgun (WGS) entry which is preliminary data.</text>
</comment>
<dbReference type="OrthoDB" id="503788at2"/>
<name>A0A5B2WTY1_9PSEU</name>
<dbReference type="SUPFAM" id="SSF56601">
    <property type="entry name" value="beta-lactamase/transpeptidase-like"/>
    <property type="match status" value="1"/>
</dbReference>
<keyword evidence="4" id="KW-1185">Reference proteome</keyword>
<accession>A0A5B2WTY1</accession>
<dbReference type="PANTHER" id="PTHR46825">
    <property type="entry name" value="D-ALANYL-D-ALANINE-CARBOXYPEPTIDASE/ENDOPEPTIDASE AMPH"/>
    <property type="match status" value="1"/>
</dbReference>
<dbReference type="InterPro" id="IPR050491">
    <property type="entry name" value="AmpC-like"/>
</dbReference>
<evidence type="ECO:0000313" key="4">
    <source>
        <dbReference type="Proteomes" id="UP000323454"/>
    </source>
</evidence>
<evidence type="ECO:0000256" key="1">
    <source>
        <dbReference type="SAM" id="SignalP"/>
    </source>
</evidence>
<reference evidence="3 4" key="1">
    <citation type="submission" date="2019-09" db="EMBL/GenBank/DDBJ databases">
        <title>Goodfellowia gen. nov., a new genus of the Pseudonocardineae related to Actinoalloteichus, containing Goodfellowia coeruleoviolacea gen. nov., comb. nov. gen. nov., comb. nov.</title>
        <authorList>
            <person name="Labeda D."/>
        </authorList>
    </citation>
    <scope>NUCLEOTIDE SEQUENCE [LARGE SCALE GENOMIC DNA]</scope>
    <source>
        <strain evidence="3 4">AN110305</strain>
    </source>
</reference>
<feature type="domain" description="Beta-lactamase-related" evidence="2">
    <location>
        <begin position="41"/>
        <end position="357"/>
    </location>
</feature>
<dbReference type="RefSeq" id="WP_149853583.1">
    <property type="nucleotide sequence ID" value="NZ_VUOB01000064.1"/>
</dbReference>
<dbReference type="AlphaFoldDB" id="A0A5B2WTY1"/>
<dbReference type="Proteomes" id="UP000323454">
    <property type="component" value="Unassembled WGS sequence"/>
</dbReference>
<organism evidence="3 4">
    <name type="scientific">Solihabitans fulvus</name>
    <dbReference type="NCBI Taxonomy" id="1892852"/>
    <lineage>
        <taxon>Bacteria</taxon>
        <taxon>Bacillati</taxon>
        <taxon>Actinomycetota</taxon>
        <taxon>Actinomycetes</taxon>
        <taxon>Pseudonocardiales</taxon>
        <taxon>Pseudonocardiaceae</taxon>
        <taxon>Solihabitans</taxon>
    </lineage>
</organism>
<gene>
    <name evidence="3" type="ORF">F0L68_31970</name>
</gene>
<dbReference type="PANTHER" id="PTHR46825:SF7">
    <property type="entry name" value="D-ALANYL-D-ALANINE CARBOXYPEPTIDASE"/>
    <property type="match status" value="1"/>
</dbReference>
<proteinExistence type="predicted"/>
<reference evidence="3 4" key="2">
    <citation type="submission" date="2019-09" db="EMBL/GenBank/DDBJ databases">
        <authorList>
            <person name="Jin C."/>
        </authorList>
    </citation>
    <scope>NUCLEOTIDE SEQUENCE [LARGE SCALE GENOMIC DNA]</scope>
    <source>
        <strain evidence="3 4">AN110305</strain>
    </source>
</reference>
<dbReference type="Gene3D" id="3.40.710.10">
    <property type="entry name" value="DD-peptidase/beta-lactamase superfamily"/>
    <property type="match status" value="1"/>
</dbReference>
<evidence type="ECO:0000313" key="3">
    <source>
        <dbReference type="EMBL" id="KAA2253889.1"/>
    </source>
</evidence>
<dbReference type="InterPro" id="IPR001466">
    <property type="entry name" value="Beta-lactam-related"/>
</dbReference>
<dbReference type="InterPro" id="IPR012338">
    <property type="entry name" value="Beta-lactam/transpept-like"/>
</dbReference>
<dbReference type="Pfam" id="PF00144">
    <property type="entry name" value="Beta-lactamase"/>
    <property type="match status" value="1"/>
</dbReference>
<evidence type="ECO:0000259" key="2">
    <source>
        <dbReference type="Pfam" id="PF00144"/>
    </source>
</evidence>
<sequence length="391" mass="40846">MRTKFIRSGWALVAGVTVLASMALSPLASADTATHATTQKAIDNLRIADDAPGSAAVVRAGGTLWSLTSGTKMENQNAPFGPHDRTRVGSLTKSFTAAVVLQLVAENRVNLDASVETYLPGVVNGNGYDGTKITVRQLLSHTSGIFDYLEALESDPANLAAQQNRTHTLAELASWGLSKPQYFAPGAGYHYSGTGYMLLGMIIEKLTGNSYAQELNSRIITPLGLSDTYLPVPGDKNLPDGGVHGYITRSVFGFQFFVDLTSVVEPSMGISGGGLVTSGADATTFYQALMAGKVVPAAQLAEMIKPTNAPGSSAPNYGLGMDRFDLPCGGSAWGHYGRWFGYASIAAATPDGRAAFVTTNVLDMVADTSNGSGASSKVLNDTLATALCDQG</sequence>
<dbReference type="EMBL" id="VUOB01000064">
    <property type="protein sequence ID" value="KAA2253889.1"/>
    <property type="molecule type" value="Genomic_DNA"/>
</dbReference>
<feature type="chain" id="PRO_5022713252" evidence="1">
    <location>
        <begin position="31"/>
        <end position="391"/>
    </location>
</feature>
<feature type="signal peptide" evidence="1">
    <location>
        <begin position="1"/>
        <end position="30"/>
    </location>
</feature>